<gene>
    <name evidence="11" type="ORF">DBRI1063_LOCUS21252</name>
</gene>
<feature type="compositionally biased region" description="Polar residues" evidence="9">
    <location>
        <begin position="66"/>
        <end position="82"/>
    </location>
</feature>
<feature type="binding site" evidence="8">
    <location>
        <position position="259"/>
    </location>
    <ligand>
        <name>Zn(2+)</name>
        <dbReference type="ChEBI" id="CHEBI:29105"/>
        <note>catalytic</note>
    </ligand>
</feature>
<dbReference type="Gene3D" id="3.90.132.10">
    <property type="entry name" value="Leishmanolysin , domain 2"/>
    <property type="match status" value="1"/>
</dbReference>
<dbReference type="InterPro" id="IPR001577">
    <property type="entry name" value="Peptidase_M8"/>
</dbReference>
<evidence type="ECO:0000313" key="11">
    <source>
        <dbReference type="EMBL" id="CAD9350036.1"/>
    </source>
</evidence>
<keyword evidence="4" id="KW-0378">Hydrolase</keyword>
<keyword evidence="10" id="KW-0812">Transmembrane</keyword>
<evidence type="ECO:0000256" key="5">
    <source>
        <dbReference type="ARBA" id="ARBA00022833"/>
    </source>
</evidence>
<dbReference type="GO" id="GO:0005737">
    <property type="term" value="C:cytoplasm"/>
    <property type="evidence" value="ECO:0007669"/>
    <property type="project" value="TreeGrafter"/>
</dbReference>
<evidence type="ECO:0000256" key="6">
    <source>
        <dbReference type="ARBA" id="ARBA00023049"/>
    </source>
</evidence>
<feature type="compositionally biased region" description="Polar residues" evidence="9">
    <location>
        <begin position="26"/>
        <end position="58"/>
    </location>
</feature>
<feature type="region of interest" description="Disordered" evidence="9">
    <location>
        <begin position="113"/>
        <end position="208"/>
    </location>
</feature>
<keyword evidence="10" id="KW-1133">Transmembrane helix</keyword>
<keyword evidence="10" id="KW-0472">Membrane</keyword>
<dbReference type="Gene3D" id="2.10.55.10">
    <property type="entry name" value="Leishmanolysin domain 3"/>
    <property type="match status" value="1"/>
</dbReference>
<dbReference type="Gene3D" id="3.10.170.20">
    <property type="match status" value="1"/>
</dbReference>
<evidence type="ECO:0000256" key="3">
    <source>
        <dbReference type="ARBA" id="ARBA00022723"/>
    </source>
</evidence>
<accession>A0A7S2EQE0</accession>
<feature type="binding site" evidence="8">
    <location>
        <position position="263"/>
    </location>
    <ligand>
        <name>Zn(2+)</name>
        <dbReference type="ChEBI" id="CHEBI:29105"/>
        <note>catalytic</note>
    </ligand>
</feature>
<comment type="similarity">
    <text evidence="1">Belongs to the peptidase M8 family.</text>
</comment>
<keyword evidence="6 8" id="KW-0482">Metalloprotease</keyword>
<dbReference type="SUPFAM" id="SSF55486">
    <property type="entry name" value="Metalloproteases ('zincins'), catalytic domain"/>
    <property type="match status" value="1"/>
</dbReference>
<evidence type="ECO:0000256" key="7">
    <source>
        <dbReference type="PIRSR" id="PIRSR601577-1"/>
    </source>
</evidence>
<evidence type="ECO:0000256" key="9">
    <source>
        <dbReference type="SAM" id="MobiDB-lite"/>
    </source>
</evidence>
<dbReference type="AlphaFoldDB" id="A0A7S2EQE0"/>
<dbReference type="Pfam" id="PF01457">
    <property type="entry name" value="Peptidase_M8"/>
    <property type="match status" value="1"/>
</dbReference>
<evidence type="ECO:0000256" key="8">
    <source>
        <dbReference type="PIRSR" id="PIRSR601577-2"/>
    </source>
</evidence>
<feature type="active site" evidence="7">
    <location>
        <position position="260"/>
    </location>
</feature>
<dbReference type="GO" id="GO:0016020">
    <property type="term" value="C:membrane"/>
    <property type="evidence" value="ECO:0007669"/>
    <property type="project" value="InterPro"/>
</dbReference>
<feature type="binding site" evidence="8">
    <location>
        <position position="378"/>
    </location>
    <ligand>
        <name>Zn(2+)</name>
        <dbReference type="ChEBI" id="CHEBI:29105"/>
        <note>catalytic</note>
    </ligand>
</feature>
<dbReference type="GO" id="GO:0046872">
    <property type="term" value="F:metal ion binding"/>
    <property type="evidence" value="ECO:0007669"/>
    <property type="project" value="UniProtKB-KW"/>
</dbReference>
<dbReference type="PANTHER" id="PTHR10942">
    <property type="entry name" value="LEISHMANOLYSIN-LIKE PEPTIDASE"/>
    <property type="match status" value="1"/>
</dbReference>
<sequence>MNQSKEENQINLTKGTLEDANRSDIDNTTNVSISNGGDMNNSDSVENGGITSKFNSTDGKNEEEIVNSTNTKSSQTPDSNSTIARNITNVTISNNYTTTTNQSLTVEFNLSSTENSTKNNSSIAANSSTEIENQGEEEDDAYLPPCGGVPFDTQDPSSKPSSLPSMSPTTEPSSHPSPQPSAKPSSKPSSSPSLHPSQRPSFSPSEEQAPACLGDYVASATYCSTDQFDRPVAGMMHICIGDDFFDPENLNRNIITVMHEIGHVLGFNPVSLAHFRARDGTPLTPRDENGDVPDVEVECTGPVEGRQRGTIPLPSESILQFRDTRGGVRVADVVTPTVAQVVRNQFDCQTLIGGELESAYTHGEEEGGDDERECFGGHWERRLFPTDLMNSNVASVEYTLNISPLTLALMADTGWYQVELSHAAFVSTWGRRAGCDFVNGKCVMGDGGVTASNAPFFCNDVLSSGPDQAIEEIHGCTADLSRKAVCSIVKYDDDLPAEFDYFGQVPKMGSQVGGSDPGLDFCPVFNGFSNGLCKEKQNEEFLKVSGMEEFGVKNSRCVVGEIDDIRTALCLPIACVISDRTLRVKVDGLWKVCKFQGQIISGWWDNDDKIVCPDPSRVCPTFYCPRNCLGTNNGVCDYETGKCMCPRTKPRSPTNETTFIDGEMLEELVPCDDSNDDNNPDNWHFKGSVETDVSRLESSLSEYYVQSDKVLKDNSKDIFDEVSRIFQMSTGDAIAFVTSCIVAVFFVWFFFWRMRRNCGKSMDRLKPLIRRLIRKRVTEAPSTQHINYNQTRRSTQKDKMVATLVVNLRVNDPVILNRFRRDRMLSRASGGVGHKKGKDLAGEDRIVYQSELPPLPEDGGRVVAVVGSEFVQDGSLLRISEENDDTDATITTTAPSLVESTDDESIGLYRELCFNMEEHRPQDLRRRPTTRRGRRRELTRIFNGKFKTTSL</sequence>
<dbReference type="EMBL" id="HBGN01032897">
    <property type="protein sequence ID" value="CAD9350036.1"/>
    <property type="molecule type" value="Transcribed_RNA"/>
</dbReference>
<evidence type="ECO:0000256" key="1">
    <source>
        <dbReference type="ARBA" id="ARBA00005860"/>
    </source>
</evidence>
<evidence type="ECO:0008006" key="12">
    <source>
        <dbReference type="Google" id="ProtNLM"/>
    </source>
</evidence>
<keyword evidence="3 8" id="KW-0479">Metal-binding</keyword>
<name>A0A7S2EQE0_9STRA</name>
<evidence type="ECO:0000256" key="2">
    <source>
        <dbReference type="ARBA" id="ARBA00022670"/>
    </source>
</evidence>
<keyword evidence="5 8" id="KW-0862">Zinc</keyword>
<feature type="compositionally biased region" description="Low complexity" evidence="9">
    <location>
        <begin position="113"/>
        <end position="122"/>
    </location>
</feature>
<feature type="compositionally biased region" description="Basic and acidic residues" evidence="9">
    <location>
        <begin position="16"/>
        <end position="25"/>
    </location>
</feature>
<evidence type="ECO:0000256" key="10">
    <source>
        <dbReference type="SAM" id="Phobius"/>
    </source>
</evidence>
<dbReference type="GO" id="GO:0006508">
    <property type="term" value="P:proteolysis"/>
    <property type="evidence" value="ECO:0007669"/>
    <property type="project" value="UniProtKB-KW"/>
</dbReference>
<feature type="compositionally biased region" description="Polar residues" evidence="9">
    <location>
        <begin position="123"/>
        <end position="132"/>
    </location>
</feature>
<dbReference type="GO" id="GO:0004222">
    <property type="term" value="F:metalloendopeptidase activity"/>
    <property type="evidence" value="ECO:0007669"/>
    <property type="project" value="InterPro"/>
</dbReference>
<comment type="cofactor">
    <cofactor evidence="8">
        <name>Zn(2+)</name>
        <dbReference type="ChEBI" id="CHEBI:29105"/>
    </cofactor>
    <text evidence="8">Binds 1 zinc ion per subunit.</text>
</comment>
<feature type="transmembrane region" description="Helical" evidence="10">
    <location>
        <begin position="733"/>
        <end position="752"/>
    </location>
</feature>
<protein>
    <recommendedName>
        <fullName evidence="12">Leishmanolysin-like peptidase</fullName>
    </recommendedName>
</protein>
<dbReference type="PANTHER" id="PTHR10942:SF0">
    <property type="entry name" value="LEISHMANOLYSIN-LIKE PEPTIDASE"/>
    <property type="match status" value="1"/>
</dbReference>
<feature type="compositionally biased region" description="Low complexity" evidence="9">
    <location>
        <begin position="156"/>
        <end position="174"/>
    </location>
</feature>
<reference evidence="11" key="1">
    <citation type="submission" date="2021-01" db="EMBL/GenBank/DDBJ databases">
        <authorList>
            <person name="Corre E."/>
            <person name="Pelletier E."/>
            <person name="Niang G."/>
            <person name="Scheremetjew M."/>
            <person name="Finn R."/>
            <person name="Kale V."/>
            <person name="Holt S."/>
            <person name="Cochrane G."/>
            <person name="Meng A."/>
            <person name="Brown T."/>
            <person name="Cohen L."/>
        </authorList>
    </citation>
    <scope>NUCLEOTIDE SEQUENCE</scope>
    <source>
        <strain evidence="11">Pop2</strain>
    </source>
</reference>
<organism evidence="11">
    <name type="scientific">Ditylum brightwellii</name>
    <dbReference type="NCBI Taxonomy" id="49249"/>
    <lineage>
        <taxon>Eukaryota</taxon>
        <taxon>Sar</taxon>
        <taxon>Stramenopiles</taxon>
        <taxon>Ochrophyta</taxon>
        <taxon>Bacillariophyta</taxon>
        <taxon>Mediophyceae</taxon>
        <taxon>Lithodesmiophycidae</taxon>
        <taxon>Lithodesmiales</taxon>
        <taxon>Lithodesmiaceae</taxon>
        <taxon>Ditylum</taxon>
    </lineage>
</organism>
<feature type="region of interest" description="Disordered" evidence="9">
    <location>
        <begin position="1"/>
        <end position="82"/>
    </location>
</feature>
<proteinExistence type="inferred from homology"/>
<feature type="compositionally biased region" description="Low complexity" evidence="9">
    <location>
        <begin position="182"/>
        <end position="201"/>
    </location>
</feature>
<evidence type="ECO:0000256" key="4">
    <source>
        <dbReference type="ARBA" id="ARBA00022801"/>
    </source>
</evidence>
<dbReference type="GO" id="GO:0007155">
    <property type="term" value="P:cell adhesion"/>
    <property type="evidence" value="ECO:0007669"/>
    <property type="project" value="InterPro"/>
</dbReference>
<keyword evidence="2" id="KW-0645">Protease</keyword>